<dbReference type="Pfam" id="PF04773">
    <property type="entry name" value="FecR"/>
    <property type="match status" value="1"/>
</dbReference>
<sequence length="325" mass="35099">MATVNHEIDRQAADWAVRRDLGELSPEAQAEFDAWLAADIRHLGAYGRAEAVLGRLDRVHSGAIEQVRAYKPAPLWARRRVVMTGSIAAGLAAFGVFGTAIWEAGREQVYATGLGQVREIPLADGSLVVLNTNSKVKVRFTPERREIHLVQGEALFDVAKNKKRPFVVMAGDMQVRAVGTAFTVSMLPQRPIQVLVKEGVVELKRSGPAKGPPVRVKAYTQAIAPADAPIVAAGVAQSKLERTLAWQFGRLAFDNETLQDAVGEFARYSDVRIVVDPAVAKRTVTGLFVSNDPIGFAKAAAAVLNLHVQVSEREVKLSGKPDGAP</sequence>
<organism evidence="4 5">
    <name type="scientific">Rhizomicrobium electricum</name>
    <dbReference type="NCBI Taxonomy" id="480070"/>
    <lineage>
        <taxon>Bacteria</taxon>
        <taxon>Pseudomonadati</taxon>
        <taxon>Pseudomonadota</taxon>
        <taxon>Alphaproteobacteria</taxon>
        <taxon>Micropepsales</taxon>
        <taxon>Micropepsaceae</taxon>
        <taxon>Rhizomicrobium</taxon>
    </lineage>
</organism>
<dbReference type="PANTHER" id="PTHR30273">
    <property type="entry name" value="PERIPLASMIC SIGNAL SENSOR AND SIGMA FACTOR ACTIVATOR FECR-RELATED"/>
    <property type="match status" value="1"/>
</dbReference>
<dbReference type="EMBL" id="BAAADD010000004">
    <property type="protein sequence ID" value="GAA0569687.1"/>
    <property type="molecule type" value="Genomic_DNA"/>
</dbReference>
<evidence type="ECO:0000256" key="1">
    <source>
        <dbReference type="SAM" id="Phobius"/>
    </source>
</evidence>
<evidence type="ECO:0000313" key="4">
    <source>
        <dbReference type="EMBL" id="GAA0569687.1"/>
    </source>
</evidence>
<keyword evidence="1" id="KW-0472">Membrane</keyword>
<evidence type="ECO:0000313" key="5">
    <source>
        <dbReference type="Proteomes" id="UP001499951"/>
    </source>
</evidence>
<dbReference type="Proteomes" id="UP001499951">
    <property type="component" value="Unassembled WGS sequence"/>
</dbReference>
<reference evidence="4 5" key="1">
    <citation type="journal article" date="2019" name="Int. J. Syst. Evol. Microbiol.">
        <title>The Global Catalogue of Microorganisms (GCM) 10K type strain sequencing project: providing services to taxonomists for standard genome sequencing and annotation.</title>
        <authorList>
            <consortium name="The Broad Institute Genomics Platform"/>
            <consortium name="The Broad Institute Genome Sequencing Center for Infectious Disease"/>
            <person name="Wu L."/>
            <person name="Ma J."/>
        </authorList>
    </citation>
    <scope>NUCLEOTIDE SEQUENCE [LARGE SCALE GENOMIC DNA]</scope>
    <source>
        <strain evidence="4 5">JCM 15089</strain>
    </source>
</reference>
<proteinExistence type="predicted"/>
<dbReference type="InterPro" id="IPR012373">
    <property type="entry name" value="Ferrdict_sens_TM"/>
</dbReference>
<comment type="caution">
    <text evidence="4">The sequence shown here is derived from an EMBL/GenBank/DDBJ whole genome shotgun (WGS) entry which is preliminary data.</text>
</comment>
<dbReference type="PANTHER" id="PTHR30273:SF2">
    <property type="entry name" value="PROTEIN FECR"/>
    <property type="match status" value="1"/>
</dbReference>
<dbReference type="Pfam" id="PF16220">
    <property type="entry name" value="DUF4880"/>
    <property type="match status" value="1"/>
</dbReference>
<dbReference type="InterPro" id="IPR032623">
    <property type="entry name" value="FecR_N"/>
</dbReference>
<dbReference type="PIRSF" id="PIRSF018266">
    <property type="entry name" value="FecR"/>
    <property type="match status" value="1"/>
</dbReference>
<feature type="domain" description="FecR N-terminal" evidence="3">
    <location>
        <begin position="10"/>
        <end position="52"/>
    </location>
</feature>
<keyword evidence="1" id="KW-1133">Transmembrane helix</keyword>
<dbReference type="InterPro" id="IPR006860">
    <property type="entry name" value="FecR"/>
</dbReference>
<keyword evidence="1" id="KW-0812">Transmembrane</keyword>
<name>A0ABN1EMC1_9PROT</name>
<feature type="transmembrane region" description="Helical" evidence="1">
    <location>
        <begin position="81"/>
        <end position="102"/>
    </location>
</feature>
<dbReference type="Gene3D" id="2.60.120.1440">
    <property type="match status" value="1"/>
</dbReference>
<dbReference type="RefSeq" id="WP_166929575.1">
    <property type="nucleotide sequence ID" value="NZ_BAAADD010000004.1"/>
</dbReference>
<evidence type="ECO:0000259" key="2">
    <source>
        <dbReference type="Pfam" id="PF04773"/>
    </source>
</evidence>
<evidence type="ECO:0000259" key="3">
    <source>
        <dbReference type="Pfam" id="PF16220"/>
    </source>
</evidence>
<protein>
    <submittedName>
        <fullName evidence="4">FecR domain-containing protein</fullName>
    </submittedName>
</protein>
<keyword evidence="5" id="KW-1185">Reference proteome</keyword>
<gene>
    <name evidence="4" type="ORF">GCM10008942_18010</name>
</gene>
<accession>A0ABN1EMC1</accession>
<feature type="domain" description="FecR protein" evidence="2">
    <location>
        <begin position="109"/>
        <end position="202"/>
    </location>
</feature>